<evidence type="ECO:0000256" key="4">
    <source>
        <dbReference type="ARBA" id="ARBA00022989"/>
    </source>
</evidence>
<evidence type="ECO:0000256" key="5">
    <source>
        <dbReference type="ARBA" id="ARBA00023136"/>
    </source>
</evidence>
<dbReference type="InterPro" id="IPR005171">
    <property type="entry name" value="Cyt_c_oxidase_su4_prok"/>
</dbReference>
<sequence length="99" mass="10993">MNLASKPYVKLLTWVWWALVAMTLISALVAESIDPTASVVLAISVVIAIKGRLVVDWLMGMKSAPMVFRQLMLAYFYVVPLLIALALIFPDTVQRLTTL</sequence>
<proteinExistence type="predicted"/>
<dbReference type="EMBL" id="QQOH01000002">
    <property type="protein sequence ID" value="RDE22485.1"/>
    <property type="molecule type" value="Genomic_DNA"/>
</dbReference>
<keyword evidence="5 6" id="KW-0472">Membrane</keyword>
<dbReference type="Pfam" id="PF03626">
    <property type="entry name" value="COX4_pro"/>
    <property type="match status" value="1"/>
</dbReference>
<accession>A0A369WSN1</accession>
<dbReference type="GO" id="GO:0005886">
    <property type="term" value="C:plasma membrane"/>
    <property type="evidence" value="ECO:0007669"/>
    <property type="project" value="UniProtKB-SubCell"/>
</dbReference>
<name>A0A369WSN1_9GAMM</name>
<feature type="transmembrane region" description="Helical" evidence="6">
    <location>
        <begin position="12"/>
        <end position="30"/>
    </location>
</feature>
<evidence type="ECO:0000256" key="3">
    <source>
        <dbReference type="ARBA" id="ARBA00022692"/>
    </source>
</evidence>
<keyword evidence="2" id="KW-1003">Cell membrane</keyword>
<keyword evidence="4 6" id="KW-1133">Transmembrane helix</keyword>
<keyword evidence="3 6" id="KW-0812">Transmembrane</keyword>
<comment type="caution">
    <text evidence="7">The sequence shown here is derived from an EMBL/GenBank/DDBJ whole genome shotgun (WGS) entry which is preliminary data.</text>
</comment>
<feature type="transmembrane region" description="Helical" evidence="6">
    <location>
        <begin position="67"/>
        <end position="89"/>
    </location>
</feature>
<feature type="transmembrane region" description="Helical" evidence="6">
    <location>
        <begin position="36"/>
        <end position="55"/>
    </location>
</feature>
<protein>
    <submittedName>
        <fullName evidence="7">Thiosulfate reductase</fullName>
    </submittedName>
</protein>
<organism evidence="7 8">
    <name type="scientific">Motiliproteus coralliicola</name>
    <dbReference type="NCBI Taxonomy" id="2283196"/>
    <lineage>
        <taxon>Bacteria</taxon>
        <taxon>Pseudomonadati</taxon>
        <taxon>Pseudomonadota</taxon>
        <taxon>Gammaproteobacteria</taxon>
        <taxon>Oceanospirillales</taxon>
        <taxon>Oceanospirillaceae</taxon>
        <taxon>Motiliproteus</taxon>
    </lineage>
</organism>
<evidence type="ECO:0000256" key="6">
    <source>
        <dbReference type="SAM" id="Phobius"/>
    </source>
</evidence>
<evidence type="ECO:0000313" key="7">
    <source>
        <dbReference type="EMBL" id="RDE22485.1"/>
    </source>
</evidence>
<gene>
    <name evidence="7" type="ORF">DV711_07735</name>
</gene>
<dbReference type="RefSeq" id="WP_114695110.1">
    <property type="nucleotide sequence ID" value="NZ_QQOH01000002.1"/>
</dbReference>
<evidence type="ECO:0000313" key="8">
    <source>
        <dbReference type="Proteomes" id="UP000253769"/>
    </source>
</evidence>
<dbReference type="Proteomes" id="UP000253769">
    <property type="component" value="Unassembled WGS sequence"/>
</dbReference>
<evidence type="ECO:0000256" key="1">
    <source>
        <dbReference type="ARBA" id="ARBA00004651"/>
    </source>
</evidence>
<dbReference type="AlphaFoldDB" id="A0A369WSN1"/>
<keyword evidence="8" id="KW-1185">Reference proteome</keyword>
<dbReference type="OrthoDB" id="6227821at2"/>
<reference evidence="7 8" key="1">
    <citation type="submission" date="2018-07" db="EMBL/GenBank/DDBJ databases">
        <title>Motiliproteus coralliicola sp. nov., a bacterium isolated from Coral.</title>
        <authorList>
            <person name="Wang G."/>
        </authorList>
    </citation>
    <scope>NUCLEOTIDE SEQUENCE [LARGE SCALE GENOMIC DNA]</scope>
    <source>
        <strain evidence="7 8">C34</strain>
    </source>
</reference>
<evidence type="ECO:0000256" key="2">
    <source>
        <dbReference type="ARBA" id="ARBA00022475"/>
    </source>
</evidence>
<comment type="subcellular location">
    <subcellularLocation>
        <location evidence="1">Cell membrane</location>
        <topology evidence="1">Multi-pass membrane protein</topology>
    </subcellularLocation>
</comment>